<reference evidence="1" key="1">
    <citation type="journal article" date="2015" name="Nature">
        <title>Complex archaea that bridge the gap between prokaryotes and eukaryotes.</title>
        <authorList>
            <person name="Spang A."/>
            <person name="Saw J.H."/>
            <person name="Jorgensen S.L."/>
            <person name="Zaremba-Niedzwiedzka K."/>
            <person name="Martijn J."/>
            <person name="Lind A.E."/>
            <person name="van Eijk R."/>
            <person name="Schleper C."/>
            <person name="Guy L."/>
            <person name="Ettema T.J."/>
        </authorList>
    </citation>
    <scope>NUCLEOTIDE SEQUENCE</scope>
</reference>
<accession>A0A0F8ZGU3</accession>
<gene>
    <name evidence="1" type="ORF">LCGC14_2775380</name>
</gene>
<name>A0A0F8ZGU3_9ZZZZ</name>
<protein>
    <submittedName>
        <fullName evidence="1">Uncharacterized protein</fullName>
    </submittedName>
</protein>
<proteinExistence type="predicted"/>
<organism evidence="1">
    <name type="scientific">marine sediment metagenome</name>
    <dbReference type="NCBI Taxonomy" id="412755"/>
    <lineage>
        <taxon>unclassified sequences</taxon>
        <taxon>metagenomes</taxon>
        <taxon>ecological metagenomes</taxon>
    </lineage>
</organism>
<evidence type="ECO:0000313" key="1">
    <source>
        <dbReference type="EMBL" id="KKK85230.1"/>
    </source>
</evidence>
<dbReference type="AlphaFoldDB" id="A0A0F8ZGU3"/>
<sequence length="62" mass="7366">MMFPDLSGITESGFYQHRRRAELRREAKELVTDIRGSGEWPERAQHEEVIYGLLQWGDTIFR</sequence>
<dbReference type="EMBL" id="LAZR01051405">
    <property type="protein sequence ID" value="KKK85230.1"/>
    <property type="molecule type" value="Genomic_DNA"/>
</dbReference>
<comment type="caution">
    <text evidence="1">The sequence shown here is derived from an EMBL/GenBank/DDBJ whole genome shotgun (WGS) entry which is preliminary data.</text>
</comment>